<reference evidence="5" key="1">
    <citation type="submission" date="2012-09" db="EMBL/GenBank/DDBJ databases">
        <authorList>
            <person name="Martin A.A."/>
        </authorList>
    </citation>
    <scope>NUCLEOTIDE SEQUENCE</scope>
</reference>
<dbReference type="GO" id="GO:0005615">
    <property type="term" value="C:extracellular space"/>
    <property type="evidence" value="ECO:0007669"/>
    <property type="project" value="TreeGrafter"/>
</dbReference>
<dbReference type="PANTHER" id="PTHR11245:SF6">
    <property type="entry name" value="DUF19 DOMAIN-CONTAINING PROTEIN"/>
    <property type="match status" value="1"/>
</dbReference>
<keyword evidence="3" id="KW-0372">Hormone</keyword>
<dbReference type="Proteomes" id="UP000035642">
    <property type="component" value="Unassembled WGS sequence"/>
</dbReference>
<proteinExistence type="inferred from homology"/>
<dbReference type="STRING" id="6313.A0A0K0CSZ9"/>
<organism evidence="5 6">
    <name type="scientific">Angiostrongylus cantonensis</name>
    <name type="common">Rat lungworm</name>
    <dbReference type="NCBI Taxonomy" id="6313"/>
    <lineage>
        <taxon>Eukaryota</taxon>
        <taxon>Metazoa</taxon>
        <taxon>Ecdysozoa</taxon>
        <taxon>Nematoda</taxon>
        <taxon>Chromadorea</taxon>
        <taxon>Rhabditida</taxon>
        <taxon>Rhabditina</taxon>
        <taxon>Rhabditomorpha</taxon>
        <taxon>Strongyloidea</taxon>
        <taxon>Metastrongylidae</taxon>
        <taxon>Angiostrongylus</taxon>
    </lineage>
</organism>
<dbReference type="GO" id="GO:0006874">
    <property type="term" value="P:intracellular calcium ion homeostasis"/>
    <property type="evidence" value="ECO:0007669"/>
    <property type="project" value="TreeGrafter"/>
</dbReference>
<keyword evidence="5" id="KW-1185">Reference proteome</keyword>
<name>A0A0K0CSZ9_ANGCA</name>
<comment type="similarity">
    <text evidence="1">Belongs to the stanniocalcin family.</text>
</comment>
<sequence length="101" mass="11385">STNIVTVRKEISRTYGAIDSTWRILGKDSYRTSPSCEEIQDSAFESHVNCYLQCDFCNICKSEKLALLKSYDLLDFFSRKGISATFQILKACGPLSCFLPP</sequence>
<dbReference type="GO" id="GO:0005179">
    <property type="term" value="F:hormone activity"/>
    <property type="evidence" value="ECO:0007669"/>
    <property type="project" value="UniProtKB-KW"/>
</dbReference>
<dbReference type="PANTHER" id="PTHR11245">
    <property type="entry name" value="STANNIOCALCIN"/>
    <property type="match status" value="1"/>
</dbReference>
<keyword evidence="4" id="KW-1015">Disulfide bond</keyword>
<evidence type="ECO:0000256" key="3">
    <source>
        <dbReference type="ARBA" id="ARBA00022702"/>
    </source>
</evidence>
<comment type="subunit">
    <text evidence="2">Homodimer; disulfide-linked.</text>
</comment>
<dbReference type="AlphaFoldDB" id="A0A0K0CSZ9"/>
<accession>A0A0K0CSZ9</accession>
<evidence type="ECO:0000313" key="6">
    <source>
        <dbReference type="WBParaSite" id="ACAC_0000014901-mRNA-1"/>
    </source>
</evidence>
<evidence type="ECO:0000256" key="1">
    <source>
        <dbReference type="ARBA" id="ARBA00008693"/>
    </source>
</evidence>
<evidence type="ECO:0000256" key="2">
    <source>
        <dbReference type="ARBA" id="ARBA00011748"/>
    </source>
</evidence>
<dbReference type="InterPro" id="IPR004978">
    <property type="entry name" value="Stanniocalcin"/>
</dbReference>
<protein>
    <submittedName>
        <fullName evidence="6">DUF4206 domain-containing protein</fullName>
    </submittedName>
</protein>
<evidence type="ECO:0000313" key="5">
    <source>
        <dbReference type="Proteomes" id="UP000035642"/>
    </source>
</evidence>
<dbReference type="WBParaSite" id="ACAC_0000014901-mRNA-1">
    <property type="protein sequence ID" value="ACAC_0000014901-mRNA-1"/>
    <property type="gene ID" value="ACAC_0000014901"/>
</dbReference>
<reference evidence="6" key="2">
    <citation type="submission" date="2017-02" db="UniProtKB">
        <authorList>
            <consortium name="WormBaseParasite"/>
        </authorList>
    </citation>
    <scope>IDENTIFICATION</scope>
</reference>
<evidence type="ECO:0000256" key="4">
    <source>
        <dbReference type="ARBA" id="ARBA00023157"/>
    </source>
</evidence>